<dbReference type="SMART" id="SM00248">
    <property type="entry name" value="ANK"/>
    <property type="match status" value="6"/>
</dbReference>
<accession>A0AA35XNJ5</accession>
<evidence type="ECO:0000313" key="6">
    <source>
        <dbReference type="EMBL" id="CAI8058512.1"/>
    </source>
</evidence>
<gene>
    <name evidence="6" type="ORF">GBAR_LOCUS31819</name>
</gene>
<evidence type="ECO:0000313" key="7">
    <source>
        <dbReference type="Proteomes" id="UP001174909"/>
    </source>
</evidence>
<keyword evidence="2 3" id="KW-0040">ANK repeat</keyword>
<dbReference type="PANTHER" id="PTHR24171">
    <property type="entry name" value="ANKYRIN REPEAT DOMAIN-CONTAINING PROTEIN 39-RELATED"/>
    <property type="match status" value="1"/>
</dbReference>
<feature type="region of interest" description="Disordered" evidence="4">
    <location>
        <begin position="150"/>
        <end position="171"/>
    </location>
</feature>
<dbReference type="PROSITE" id="PS50297">
    <property type="entry name" value="ANK_REP_REGION"/>
    <property type="match status" value="5"/>
</dbReference>
<dbReference type="PANTHER" id="PTHR24171:SF8">
    <property type="entry name" value="BRCA1-ASSOCIATED RING DOMAIN PROTEIN 1"/>
    <property type="match status" value="1"/>
</dbReference>
<dbReference type="Gene3D" id="1.10.533.10">
    <property type="entry name" value="Death Domain, Fas"/>
    <property type="match status" value="1"/>
</dbReference>
<dbReference type="SUPFAM" id="SSF48403">
    <property type="entry name" value="Ankyrin repeat"/>
    <property type="match status" value="1"/>
</dbReference>
<dbReference type="Pfam" id="PF12796">
    <property type="entry name" value="Ank_2"/>
    <property type="match status" value="2"/>
</dbReference>
<feature type="repeat" description="ANK" evidence="3">
    <location>
        <begin position="441"/>
        <end position="473"/>
    </location>
</feature>
<dbReference type="InterPro" id="IPR011029">
    <property type="entry name" value="DEATH-like_dom_sf"/>
</dbReference>
<evidence type="ECO:0000256" key="3">
    <source>
        <dbReference type="PROSITE-ProRule" id="PRU00023"/>
    </source>
</evidence>
<proteinExistence type="predicted"/>
<keyword evidence="1" id="KW-0677">Repeat</keyword>
<dbReference type="GO" id="GO:0004842">
    <property type="term" value="F:ubiquitin-protein transferase activity"/>
    <property type="evidence" value="ECO:0007669"/>
    <property type="project" value="TreeGrafter"/>
</dbReference>
<dbReference type="PROSITE" id="PS50088">
    <property type="entry name" value="ANK_REPEAT"/>
    <property type="match status" value="5"/>
</dbReference>
<dbReference type="InterPro" id="IPR002110">
    <property type="entry name" value="Ankyrin_rpt"/>
</dbReference>
<dbReference type="Pfam" id="PF00619">
    <property type="entry name" value="CARD"/>
    <property type="match status" value="1"/>
</dbReference>
<evidence type="ECO:0000256" key="1">
    <source>
        <dbReference type="ARBA" id="ARBA00022737"/>
    </source>
</evidence>
<evidence type="ECO:0000256" key="4">
    <source>
        <dbReference type="SAM" id="MobiDB-lite"/>
    </source>
</evidence>
<sequence>MVSKHQMDWRTATLEDVEKFRIQVCRELSLYDFSLNLVKVARGCVEVTWRVPRSLVTYIQNSVKPSSQSMMEHHVTTLTIDGFIVYDSSFAMQLEWKVIRLGLQAIDTNYSYLLEEMSPDEVVPHLDSYMFQRDSVTSLLKGEAVSHQQEEDEVMISGESSTQPSPPPPDSHLVTAQLEGSTLTRAQYNTIHSLTSSLLCIPTGDLVYDGHTLNPLTLHWHYCYWRVLENSCEWREIIILHLNEIGLLNAAYDGDIKSLDYALGAGVPVDCRISNGKSSLMYASLNGHAEVVDKLLQHGATVDLQKENGWSSLMVASGNGHVEVVDKLLQHGATVDLQKENGWSSLMAASRNGHVEVVDKLLQHGATVDLQKEFGQTPLLLAVRKNNVAMVKELIWAGVDVNKLEQEGLSALMMCCDDGNSKMAKLLLGYQANPDLQQSETGYTALMFACKCGHLDTVMVLMEHGADAKIRNVEEGITASDVASANEFWDLCAVIELMEPQATADIIEHPDTSLMKETVDEVVKSKFTTMVSKHQMDWRTATLEDVEKFRIQVCRELSLYDFSLNLVKVARGCVEVTWRVPRSLVTYIQNSVKPSSQSMMEHHVTTLTIDGFIVYDSSFAMQLEWKVIRLGLQAIDTNYSYLLEEMSPDEVVPHLVQRRLLTQPQGEEVWAKSSQLEKVHIIVEALRDADNIVVGMFPTFCMALANAGQLHVSERLRNSEFLKHYTYISQGPSFSEFQSLLKGEAVSHQQEEDEVMISGESSTQPSPPPPDSRLFTAQLEGSTLTRAQYNTIHSLTSSLLRIPTGDLVYDGHTLNPLTLHWHYYAFVDEGIRKILVNGEEIIILHLNEIGLLNAAWDGDKESLDCALGAGVPVDCQIIVSLVCKCESF</sequence>
<dbReference type="Gene3D" id="1.25.40.20">
    <property type="entry name" value="Ankyrin repeat-containing domain"/>
    <property type="match status" value="2"/>
</dbReference>
<name>A0AA35XNJ5_GEOBA</name>
<comment type="caution">
    <text evidence="6">The sequence shown here is derived from an EMBL/GenBank/DDBJ whole genome shotgun (WGS) entry which is preliminary data.</text>
</comment>
<dbReference type="GO" id="GO:0042981">
    <property type="term" value="P:regulation of apoptotic process"/>
    <property type="evidence" value="ECO:0007669"/>
    <property type="project" value="InterPro"/>
</dbReference>
<dbReference type="InterPro" id="IPR001315">
    <property type="entry name" value="CARD"/>
</dbReference>
<feature type="repeat" description="ANK" evidence="3">
    <location>
        <begin position="308"/>
        <end position="340"/>
    </location>
</feature>
<dbReference type="Pfam" id="PF00023">
    <property type="entry name" value="Ank"/>
    <property type="match status" value="1"/>
</dbReference>
<dbReference type="AlphaFoldDB" id="A0AA35XNJ5"/>
<organism evidence="6 7">
    <name type="scientific">Geodia barretti</name>
    <name type="common">Barrett's horny sponge</name>
    <dbReference type="NCBI Taxonomy" id="519541"/>
    <lineage>
        <taxon>Eukaryota</taxon>
        <taxon>Metazoa</taxon>
        <taxon>Porifera</taxon>
        <taxon>Demospongiae</taxon>
        <taxon>Heteroscleromorpha</taxon>
        <taxon>Tetractinellida</taxon>
        <taxon>Astrophorina</taxon>
        <taxon>Geodiidae</taxon>
        <taxon>Geodia</taxon>
    </lineage>
</organism>
<dbReference type="GO" id="GO:0085020">
    <property type="term" value="P:protein K6-linked ubiquitination"/>
    <property type="evidence" value="ECO:0007669"/>
    <property type="project" value="TreeGrafter"/>
</dbReference>
<feature type="repeat" description="ANK" evidence="3">
    <location>
        <begin position="341"/>
        <end position="373"/>
    </location>
</feature>
<dbReference type="EMBL" id="CASHTH010004523">
    <property type="protein sequence ID" value="CAI8058512.1"/>
    <property type="molecule type" value="Genomic_DNA"/>
</dbReference>
<evidence type="ECO:0000256" key="2">
    <source>
        <dbReference type="ARBA" id="ARBA00023043"/>
    </source>
</evidence>
<reference evidence="6" key="1">
    <citation type="submission" date="2023-03" db="EMBL/GenBank/DDBJ databases">
        <authorList>
            <person name="Steffen K."/>
            <person name="Cardenas P."/>
        </authorList>
    </citation>
    <scope>NUCLEOTIDE SEQUENCE</scope>
</reference>
<protein>
    <submittedName>
        <fullName evidence="6">Ankyrin repeat domain-containing protein 29</fullName>
    </submittedName>
</protein>
<feature type="repeat" description="ANK" evidence="3">
    <location>
        <begin position="275"/>
        <end position="307"/>
    </location>
</feature>
<dbReference type="CDD" id="cd01671">
    <property type="entry name" value="CARD"/>
    <property type="match status" value="1"/>
</dbReference>
<dbReference type="Proteomes" id="UP001174909">
    <property type="component" value="Unassembled WGS sequence"/>
</dbReference>
<dbReference type="SUPFAM" id="SSF47986">
    <property type="entry name" value="DEATH domain"/>
    <property type="match status" value="1"/>
</dbReference>
<feature type="domain" description="CARD" evidence="5">
    <location>
        <begin position="633"/>
        <end position="718"/>
    </location>
</feature>
<dbReference type="InterPro" id="IPR036770">
    <property type="entry name" value="Ankyrin_rpt-contain_sf"/>
</dbReference>
<keyword evidence="7" id="KW-1185">Reference proteome</keyword>
<feature type="repeat" description="ANK" evidence="3">
    <location>
        <begin position="374"/>
        <end position="406"/>
    </location>
</feature>
<evidence type="ECO:0000259" key="5">
    <source>
        <dbReference type="Pfam" id="PF00619"/>
    </source>
</evidence>
<feature type="region of interest" description="Disordered" evidence="4">
    <location>
        <begin position="751"/>
        <end position="772"/>
    </location>
</feature>